<dbReference type="InterPro" id="IPR014195">
    <property type="entry name" value="Spore_III_AG"/>
</dbReference>
<comment type="caution">
    <text evidence="2">The sequence shown here is derived from an EMBL/GenBank/DDBJ whole genome shotgun (WGS) entry which is preliminary data.</text>
</comment>
<keyword evidence="3" id="KW-1185">Reference proteome</keyword>
<dbReference type="NCBIfam" id="TIGR02830">
    <property type="entry name" value="spore_III_AG"/>
    <property type="match status" value="1"/>
</dbReference>
<dbReference type="Proteomes" id="UP001165962">
    <property type="component" value="Unassembled WGS sequence"/>
</dbReference>
<evidence type="ECO:0000313" key="3">
    <source>
        <dbReference type="Proteomes" id="UP001165962"/>
    </source>
</evidence>
<name>A0ABX0J061_9BACL</name>
<reference evidence="2" key="1">
    <citation type="submission" date="2020-03" db="EMBL/GenBank/DDBJ databases">
        <title>Draft sequencing of Paenibacilllus sp. S3N08.</title>
        <authorList>
            <person name="Kim D.-U."/>
        </authorList>
    </citation>
    <scope>NUCLEOTIDE SEQUENCE</scope>
    <source>
        <strain evidence="2">S3N08</strain>
    </source>
</reference>
<accession>A0ABX0J061</accession>
<feature type="transmembrane region" description="Helical" evidence="1">
    <location>
        <begin position="27"/>
        <end position="45"/>
    </location>
</feature>
<gene>
    <name evidence="2" type="primary">spoIIIAG</name>
    <name evidence="2" type="ORF">G9U52_03210</name>
</gene>
<keyword evidence="1" id="KW-0472">Membrane</keyword>
<dbReference type="EMBL" id="JAAOIW010000001">
    <property type="protein sequence ID" value="NHN28840.1"/>
    <property type="molecule type" value="Genomic_DNA"/>
</dbReference>
<evidence type="ECO:0000256" key="1">
    <source>
        <dbReference type="SAM" id="Phobius"/>
    </source>
</evidence>
<evidence type="ECO:0000313" key="2">
    <source>
        <dbReference type="EMBL" id="NHN28840.1"/>
    </source>
</evidence>
<keyword evidence="1" id="KW-0812">Transmembrane</keyword>
<protein>
    <submittedName>
        <fullName evidence="2">Stage III sporulation protein AG</fullName>
    </submittedName>
</protein>
<sequence length="211" mass="23342">MGSLMKWMEKWLGGGPNGTKRIQTFRWLLLLGLAGAAFMVLNSFIQIKDVDPIGEGRASPTESSNPAFGGTLNKERSSFREYEEAYQSQLKELLSKIVGVGEVEVLVTIDSTEEIFVEHNTKETQQVTNEKDQHGATRHLSDVTRSGEVVIYEVSGGKQPLILKYIKPKIRGVVVVAKGAENLTVKKMMVEAVERGLDVAANRISVLPRKQ</sequence>
<proteinExistence type="predicted"/>
<organism evidence="2 3">
    <name type="scientific">Paenibacillus agricola</name>
    <dbReference type="NCBI Taxonomy" id="2716264"/>
    <lineage>
        <taxon>Bacteria</taxon>
        <taxon>Bacillati</taxon>
        <taxon>Bacillota</taxon>
        <taxon>Bacilli</taxon>
        <taxon>Bacillales</taxon>
        <taxon>Paenibacillaceae</taxon>
        <taxon>Paenibacillus</taxon>
    </lineage>
</organism>
<keyword evidence="1" id="KW-1133">Transmembrane helix</keyword>